<comment type="caution">
    <text evidence="1">The sequence shown here is derived from an EMBL/GenBank/DDBJ whole genome shotgun (WGS) entry which is preliminary data.</text>
</comment>
<sequence length="114" mass="13599">MHRDVQNLLNVDLSEYEMEFRFLFLKNTQFSVQLVKVILNMELQWLINLNQRHHYPLCITLVMKDIPENDHETVDDQRDVNEVDPNMHDFLGHNGDSSRGRCRCPGAKCYRWIP</sequence>
<evidence type="ECO:0000313" key="2">
    <source>
        <dbReference type="Proteomes" id="UP001604336"/>
    </source>
</evidence>
<dbReference type="AlphaFoldDB" id="A0ABD1TK35"/>
<dbReference type="Proteomes" id="UP001604336">
    <property type="component" value="Unassembled WGS sequence"/>
</dbReference>
<evidence type="ECO:0000313" key="1">
    <source>
        <dbReference type="EMBL" id="KAL2512963.1"/>
    </source>
</evidence>
<accession>A0ABD1TK35</accession>
<dbReference type="EMBL" id="JBFOLK010000005">
    <property type="protein sequence ID" value="KAL2512963.1"/>
    <property type="molecule type" value="Genomic_DNA"/>
</dbReference>
<gene>
    <name evidence="1" type="ORF">Adt_18563</name>
</gene>
<name>A0ABD1TK35_9LAMI</name>
<organism evidence="1 2">
    <name type="scientific">Abeliophyllum distichum</name>
    <dbReference type="NCBI Taxonomy" id="126358"/>
    <lineage>
        <taxon>Eukaryota</taxon>
        <taxon>Viridiplantae</taxon>
        <taxon>Streptophyta</taxon>
        <taxon>Embryophyta</taxon>
        <taxon>Tracheophyta</taxon>
        <taxon>Spermatophyta</taxon>
        <taxon>Magnoliopsida</taxon>
        <taxon>eudicotyledons</taxon>
        <taxon>Gunneridae</taxon>
        <taxon>Pentapetalae</taxon>
        <taxon>asterids</taxon>
        <taxon>lamiids</taxon>
        <taxon>Lamiales</taxon>
        <taxon>Oleaceae</taxon>
        <taxon>Forsythieae</taxon>
        <taxon>Abeliophyllum</taxon>
    </lineage>
</organism>
<keyword evidence="2" id="KW-1185">Reference proteome</keyword>
<protein>
    <submittedName>
        <fullName evidence="1">Uncharacterized protein</fullName>
    </submittedName>
</protein>
<proteinExistence type="predicted"/>
<reference evidence="2" key="1">
    <citation type="submission" date="2024-07" db="EMBL/GenBank/DDBJ databases">
        <title>Two chromosome-level genome assemblies of Korean endemic species Abeliophyllum distichum and Forsythia ovata (Oleaceae).</title>
        <authorList>
            <person name="Jang H."/>
        </authorList>
    </citation>
    <scope>NUCLEOTIDE SEQUENCE [LARGE SCALE GENOMIC DNA]</scope>
</reference>